<reference evidence="2 3" key="1">
    <citation type="journal article" date="2013" name="Curr. Biol.">
        <title>The Genome of the Foraminiferan Reticulomyxa filosa.</title>
        <authorList>
            <person name="Glockner G."/>
            <person name="Hulsmann N."/>
            <person name="Schleicher M."/>
            <person name="Noegel A.A."/>
            <person name="Eichinger L."/>
            <person name="Gallinger C."/>
            <person name="Pawlowski J."/>
            <person name="Sierra R."/>
            <person name="Euteneuer U."/>
            <person name="Pillet L."/>
            <person name="Moustafa A."/>
            <person name="Platzer M."/>
            <person name="Groth M."/>
            <person name="Szafranski K."/>
            <person name="Schliwa M."/>
        </authorList>
    </citation>
    <scope>NUCLEOTIDE SEQUENCE [LARGE SCALE GENOMIC DNA]</scope>
</reference>
<keyword evidence="1" id="KW-0472">Membrane</keyword>
<proteinExistence type="predicted"/>
<accession>X6NDL7</accession>
<keyword evidence="3" id="KW-1185">Reference proteome</keyword>
<evidence type="ECO:0000256" key="1">
    <source>
        <dbReference type="SAM" id="Phobius"/>
    </source>
</evidence>
<comment type="caution">
    <text evidence="2">The sequence shown here is derived from an EMBL/GenBank/DDBJ whole genome shotgun (WGS) entry which is preliminary data.</text>
</comment>
<feature type="transmembrane region" description="Helical" evidence="1">
    <location>
        <begin position="197"/>
        <end position="214"/>
    </location>
</feature>
<protein>
    <submittedName>
        <fullName evidence="2">Uncharacterized protein</fullName>
    </submittedName>
</protein>
<feature type="transmembrane region" description="Helical" evidence="1">
    <location>
        <begin position="20"/>
        <end position="46"/>
    </location>
</feature>
<keyword evidence="1" id="KW-1133">Transmembrane helix</keyword>
<feature type="transmembrane region" description="Helical" evidence="1">
    <location>
        <begin position="154"/>
        <end position="175"/>
    </location>
</feature>
<feature type="transmembrane region" description="Helical" evidence="1">
    <location>
        <begin position="296"/>
        <end position="314"/>
    </location>
</feature>
<evidence type="ECO:0000313" key="3">
    <source>
        <dbReference type="Proteomes" id="UP000023152"/>
    </source>
</evidence>
<feature type="transmembrane region" description="Helical" evidence="1">
    <location>
        <begin position="88"/>
        <end position="108"/>
    </location>
</feature>
<dbReference type="EMBL" id="ASPP01009453">
    <property type="protein sequence ID" value="ETO24096.1"/>
    <property type="molecule type" value="Genomic_DNA"/>
</dbReference>
<organism evidence="2 3">
    <name type="scientific">Reticulomyxa filosa</name>
    <dbReference type="NCBI Taxonomy" id="46433"/>
    <lineage>
        <taxon>Eukaryota</taxon>
        <taxon>Sar</taxon>
        <taxon>Rhizaria</taxon>
        <taxon>Retaria</taxon>
        <taxon>Foraminifera</taxon>
        <taxon>Monothalamids</taxon>
        <taxon>Reticulomyxidae</taxon>
        <taxon>Reticulomyxa</taxon>
    </lineage>
</organism>
<evidence type="ECO:0000313" key="2">
    <source>
        <dbReference type="EMBL" id="ETO24096.1"/>
    </source>
</evidence>
<sequence>MIPILDEIDASELRDWRSPYWYLHLIRIACWMGGGLLCLWRCYLLWFDFHYKTEFQSLVWQTQLDPNAKSANWFIQNRNTIFGSPSHSYLLVYLLWTAYLFLFAWILQEQSFELLAFVVAVMLWMHFVPVLFLYSKISPAIDAYHITDELKLQILWSLIPLILITVNPIVCYHVVDGYVHWSRTLQAFYVYTINDEIVVWSALGICYLATVWVYNASAKDVLQNIHDDNPVLPDFYDPSLPAYASLNDPSGYLSLPEVLASRDGFTLFMVGLLSLYAFLLFICVVCVCVYVVYIYIYVYICIYILLFLLLLLFLQNVQG</sequence>
<feature type="transmembrane region" description="Helical" evidence="1">
    <location>
        <begin position="114"/>
        <end position="134"/>
    </location>
</feature>
<dbReference type="AlphaFoldDB" id="X6NDL7"/>
<feature type="transmembrane region" description="Helical" evidence="1">
    <location>
        <begin position="265"/>
        <end position="290"/>
    </location>
</feature>
<keyword evidence="1" id="KW-0812">Transmembrane</keyword>
<dbReference type="Proteomes" id="UP000023152">
    <property type="component" value="Unassembled WGS sequence"/>
</dbReference>
<gene>
    <name evidence="2" type="ORF">RFI_13063</name>
</gene>
<name>X6NDL7_RETFI</name>